<dbReference type="EMBL" id="QJTI01000005">
    <property type="protein sequence ID" value="PYF03838.1"/>
    <property type="molecule type" value="Genomic_DNA"/>
</dbReference>
<accession>A0A318TL48</accession>
<dbReference type="AlphaFoldDB" id="A0A318TL48"/>
<comment type="caution">
    <text evidence="1">The sequence shown here is derived from an EMBL/GenBank/DDBJ whole genome shotgun (WGS) entry which is preliminary data.</text>
</comment>
<reference evidence="1 2" key="1">
    <citation type="submission" date="2018-06" db="EMBL/GenBank/DDBJ databases">
        <title>Genomic Encyclopedia of Archaeal and Bacterial Type Strains, Phase II (KMG-II): from individual species to whole genera.</title>
        <authorList>
            <person name="Goeker M."/>
        </authorList>
    </citation>
    <scope>NUCLEOTIDE SEQUENCE [LARGE SCALE GENOMIC DNA]</scope>
    <source>
        <strain evidence="1 2">JCM 11668</strain>
    </source>
</reference>
<dbReference type="Proteomes" id="UP000248148">
    <property type="component" value="Unassembled WGS sequence"/>
</dbReference>
<organism evidence="1 2">
    <name type="scientific">Rhodopseudomonas faecalis</name>
    <dbReference type="NCBI Taxonomy" id="99655"/>
    <lineage>
        <taxon>Bacteria</taxon>
        <taxon>Pseudomonadati</taxon>
        <taxon>Pseudomonadota</taxon>
        <taxon>Alphaproteobacteria</taxon>
        <taxon>Hyphomicrobiales</taxon>
        <taxon>Nitrobacteraceae</taxon>
        <taxon>Rhodopseudomonas</taxon>
    </lineage>
</organism>
<dbReference type="RefSeq" id="WP_110780245.1">
    <property type="nucleotide sequence ID" value="NZ_QJTI01000005.1"/>
</dbReference>
<evidence type="ECO:0000313" key="2">
    <source>
        <dbReference type="Proteomes" id="UP000248148"/>
    </source>
</evidence>
<protein>
    <submittedName>
        <fullName evidence="1">Uncharacterized protein</fullName>
    </submittedName>
</protein>
<evidence type="ECO:0000313" key="1">
    <source>
        <dbReference type="EMBL" id="PYF03838.1"/>
    </source>
</evidence>
<name>A0A318TL48_9BRAD</name>
<gene>
    <name evidence="1" type="ORF">BJ122_10595</name>
</gene>
<keyword evidence="2" id="KW-1185">Reference proteome</keyword>
<sequence length="93" mass="10741">MTTDDNFKKRRSTTILIELTRRIYDQCIEQGREDLANGVWLLEKLALANPEAVRNSRAELLDVLKQDDWIIETAEYITTINNAVAEGKLVRLH</sequence>
<proteinExistence type="predicted"/>